<feature type="compositionally biased region" description="Polar residues" evidence="1">
    <location>
        <begin position="248"/>
        <end position="260"/>
    </location>
</feature>
<feature type="transmembrane region" description="Helical" evidence="2">
    <location>
        <begin position="128"/>
        <end position="150"/>
    </location>
</feature>
<name>A0A0P7B5G0_9HYPO</name>
<gene>
    <name evidence="4" type="ORF">AK830_g1760</name>
</gene>
<comment type="caution">
    <text evidence="4">The sequence shown here is derived from an EMBL/GenBank/DDBJ whole genome shotgun (WGS) entry which is preliminary data.</text>
</comment>
<sequence>MRSWVPLLLAAWAAWAAASECYYADGSRPTDYDYQPCGDTKTTFSTCCYFGEGDVCLENGLCSQPDKHEYYRAACANKDWSNCPHVCMDEDSNNWLAVEKCGENNTASSDAESSSTAASGGKPAPVGAIAGGVVGGVAVIGFLFVGFCCFKRRGKKKAAATPLDGNGASGQGNGSNGSSQQLNQSSPGEVEGGLGKPGNGGAGFYEKKGYYTQTTPVSGHGVQHSRQQRLMEMEGSAGKVFTEADSKPITSAGAQGSAYSGETMPSPAAQTQQSHNSRKPQHGTAEVEGSSGTVFREADSKPVTSTSAAHGEGDHEQRLPSPVPHHQSQQGVTEVEGSSAKVFTEADSSPIPDAHTQDKSSSGQAVSSLVPQLQQSQQHHLTEVEGSQGKVFAEADSKPVVPASTQEKTSYTQSVSGSSPYHNSQKGATEVEGSSGTVFSEVDSTPINGQSLPSPESRPQQHSMTEMEGSSGKVFTEADSTPVAPTSTQAQQFQQFQQFQAFQQTQQTQGRAVAEVEGSAGKIFTEADSKPISRLVFDEKNAHEMPAAAVAMRQFEQFQKFQQFQQRAAAEVEGSAGKVFSEADSTPINPPGFDEKKAHEMPAAPASMQQFEQFQLFQRFQQAQQHYLAEVEGNLGKVFTEADSRPVVLADPEKNASYVESVSIPEQRKLRSHEMAS</sequence>
<evidence type="ECO:0000313" key="5">
    <source>
        <dbReference type="Proteomes" id="UP000050424"/>
    </source>
</evidence>
<proteinExistence type="predicted"/>
<evidence type="ECO:0000256" key="1">
    <source>
        <dbReference type="SAM" id="MobiDB-lite"/>
    </source>
</evidence>
<accession>A0A0P7B5G0</accession>
<keyword evidence="2" id="KW-0812">Transmembrane</keyword>
<evidence type="ECO:0000256" key="3">
    <source>
        <dbReference type="SAM" id="SignalP"/>
    </source>
</evidence>
<protein>
    <submittedName>
        <fullName evidence="4">Uncharacterized protein</fullName>
    </submittedName>
</protein>
<feature type="region of interest" description="Disordered" evidence="1">
    <location>
        <begin position="241"/>
        <end position="488"/>
    </location>
</feature>
<dbReference type="Proteomes" id="UP000050424">
    <property type="component" value="Unassembled WGS sequence"/>
</dbReference>
<keyword evidence="3" id="KW-0732">Signal</keyword>
<feature type="compositionally biased region" description="Low complexity" evidence="1">
    <location>
        <begin position="364"/>
        <end position="379"/>
    </location>
</feature>
<evidence type="ECO:0000256" key="2">
    <source>
        <dbReference type="SAM" id="Phobius"/>
    </source>
</evidence>
<keyword evidence="5" id="KW-1185">Reference proteome</keyword>
<feature type="signal peptide" evidence="3">
    <location>
        <begin position="1"/>
        <end position="18"/>
    </location>
</feature>
<dbReference type="OrthoDB" id="5105112at2759"/>
<keyword evidence="2" id="KW-0472">Membrane</keyword>
<feature type="compositionally biased region" description="Low complexity" evidence="1">
    <location>
        <begin position="176"/>
        <end position="189"/>
    </location>
</feature>
<feature type="chain" id="PRO_5006135423" evidence="3">
    <location>
        <begin position="19"/>
        <end position="677"/>
    </location>
</feature>
<evidence type="ECO:0000313" key="4">
    <source>
        <dbReference type="EMBL" id="KPM44864.1"/>
    </source>
</evidence>
<dbReference type="EMBL" id="LKCW01000014">
    <property type="protein sequence ID" value="KPM44864.1"/>
    <property type="molecule type" value="Genomic_DNA"/>
</dbReference>
<organism evidence="4 5">
    <name type="scientific">Neonectria ditissima</name>
    <dbReference type="NCBI Taxonomy" id="78410"/>
    <lineage>
        <taxon>Eukaryota</taxon>
        <taxon>Fungi</taxon>
        <taxon>Dikarya</taxon>
        <taxon>Ascomycota</taxon>
        <taxon>Pezizomycotina</taxon>
        <taxon>Sordariomycetes</taxon>
        <taxon>Hypocreomycetidae</taxon>
        <taxon>Hypocreales</taxon>
        <taxon>Nectriaceae</taxon>
        <taxon>Neonectria</taxon>
    </lineage>
</organism>
<feature type="region of interest" description="Disordered" evidence="1">
    <location>
        <begin position="159"/>
        <end position="207"/>
    </location>
</feature>
<feature type="compositionally biased region" description="Gly residues" evidence="1">
    <location>
        <begin position="190"/>
        <end position="203"/>
    </location>
</feature>
<dbReference type="AlphaFoldDB" id="A0A0P7B5G0"/>
<feature type="compositionally biased region" description="Polar residues" evidence="1">
    <location>
        <begin position="403"/>
        <end position="464"/>
    </location>
</feature>
<reference evidence="4 5" key="1">
    <citation type="submission" date="2015-09" db="EMBL/GenBank/DDBJ databases">
        <title>Draft genome of a European isolate of the apple canker pathogen Neonectria ditissima.</title>
        <authorList>
            <person name="Gomez-Cortecero A."/>
            <person name="Harrison R.J."/>
            <person name="Armitage A.D."/>
        </authorList>
    </citation>
    <scope>NUCLEOTIDE SEQUENCE [LARGE SCALE GENOMIC DNA]</scope>
    <source>
        <strain evidence="4 5">R09/05</strain>
    </source>
</reference>
<keyword evidence="2" id="KW-1133">Transmembrane helix</keyword>